<gene>
    <name evidence="1" type="primary">Necator_chrX.g24165</name>
    <name evidence="1" type="ORF">RB195_024000</name>
</gene>
<reference evidence="1 2" key="1">
    <citation type="submission" date="2023-08" db="EMBL/GenBank/DDBJ databases">
        <title>A Necator americanus chromosomal reference genome.</title>
        <authorList>
            <person name="Ilik V."/>
            <person name="Petrzelkova K.J."/>
            <person name="Pardy F."/>
            <person name="Fuh T."/>
            <person name="Niatou-Singa F.S."/>
            <person name="Gouil Q."/>
            <person name="Baker L."/>
            <person name="Ritchie M.E."/>
            <person name="Jex A.R."/>
            <person name="Gazzola D."/>
            <person name="Li H."/>
            <person name="Toshio Fujiwara R."/>
            <person name="Zhan B."/>
            <person name="Aroian R.V."/>
            <person name="Pafco B."/>
            <person name="Schwarz E.M."/>
        </authorList>
    </citation>
    <scope>NUCLEOTIDE SEQUENCE [LARGE SCALE GENOMIC DNA]</scope>
    <source>
        <strain evidence="1 2">Aroian</strain>
        <tissue evidence="1">Whole animal</tissue>
    </source>
</reference>
<evidence type="ECO:0000313" key="1">
    <source>
        <dbReference type="EMBL" id="KAK6763509.1"/>
    </source>
</evidence>
<organism evidence="1 2">
    <name type="scientific">Necator americanus</name>
    <name type="common">Human hookworm</name>
    <dbReference type="NCBI Taxonomy" id="51031"/>
    <lineage>
        <taxon>Eukaryota</taxon>
        <taxon>Metazoa</taxon>
        <taxon>Ecdysozoa</taxon>
        <taxon>Nematoda</taxon>
        <taxon>Chromadorea</taxon>
        <taxon>Rhabditida</taxon>
        <taxon>Rhabditina</taxon>
        <taxon>Rhabditomorpha</taxon>
        <taxon>Strongyloidea</taxon>
        <taxon>Ancylostomatidae</taxon>
        <taxon>Bunostominae</taxon>
        <taxon>Necator</taxon>
    </lineage>
</organism>
<proteinExistence type="predicted"/>
<comment type="caution">
    <text evidence="1">The sequence shown here is derived from an EMBL/GenBank/DDBJ whole genome shotgun (WGS) entry which is preliminary data.</text>
</comment>
<evidence type="ECO:0000313" key="2">
    <source>
        <dbReference type="Proteomes" id="UP001303046"/>
    </source>
</evidence>
<evidence type="ECO:0008006" key="3">
    <source>
        <dbReference type="Google" id="ProtNLM"/>
    </source>
</evidence>
<name>A0ABR1ELJ5_NECAM</name>
<protein>
    <recommendedName>
        <fullName evidence="3">Reverse transcriptase domain-containing protein</fullName>
    </recommendedName>
</protein>
<sequence>MPLCLTFISLKKAFDSLGLEAVVEAFDNQGVLTHPLENTVRKLEWVDMGVKVENVCLPQQCNYIGKTIPFAVYCFQHFLLVLLYWHVRRNFLVFPLFSTTLFF</sequence>
<dbReference type="Proteomes" id="UP001303046">
    <property type="component" value="Unassembled WGS sequence"/>
</dbReference>
<dbReference type="EMBL" id="JAVFWL010000006">
    <property type="protein sequence ID" value="KAK6763509.1"/>
    <property type="molecule type" value="Genomic_DNA"/>
</dbReference>
<keyword evidence="2" id="KW-1185">Reference proteome</keyword>
<accession>A0ABR1ELJ5</accession>